<feature type="compositionally biased region" description="Polar residues" evidence="1">
    <location>
        <begin position="387"/>
        <end position="416"/>
    </location>
</feature>
<gene>
    <name evidence="2" type="ORF">ADEAN_000110700</name>
</gene>
<sequence length="528" mass="58125">MSVARRRDRGSTVVSIIAPEDELPLHHNANTNSRVVSQSNTRPGSLSTSTIPSVSPNRPHVGPLPVTGAANPIGDVSFDSYKAVPSRRARMNGIAPQQQQPSPNSSKEDEEEEEEEESTDSEESPKDTSAADGGLDYSLLIEDVSKREVESWESKQKLERQTTGEGRGGIHEQLQQITLPSTRHHAFHNNNTSVNNTNPTTTTTTTTNNNNNNNTNTSAGEVVSEAPPNVSRRQPRRRHTHQQSSAAQNLLLLLPQQEAQSMVDTEASKVNWSYVEQTKQLKQQREAEAERNRQRAFLTPQPSDMTWRQARGPYGYHPQQNPHNNREGDGGSPPFMPAIKSLSAPLVGTSYHTDNKNDNKNSKAETEPLEASLLSKVSLASILQTSPKSYTDLNNPGPNPSTNAENETSLVETSLYTPMRRNDSRQKRSGKGFNGTSAKSFVSKAEYTYGSFTSALRTPTAAQSNNNNSNTNRETKNSFYSLGSLTGESDEETTNNNNKKESDYTRMDSQKEFKGLSLPAINGKNSKK</sequence>
<feature type="region of interest" description="Disordered" evidence="1">
    <location>
        <begin position="19"/>
        <end position="75"/>
    </location>
</feature>
<feature type="region of interest" description="Disordered" evidence="1">
    <location>
        <begin position="314"/>
        <end position="333"/>
    </location>
</feature>
<feature type="compositionally biased region" description="Low complexity" evidence="1">
    <location>
        <begin position="96"/>
        <end position="105"/>
    </location>
</feature>
<feature type="region of interest" description="Disordered" evidence="1">
    <location>
        <begin position="460"/>
        <end position="528"/>
    </location>
</feature>
<name>A0A7G2C329_9TRYP</name>
<feature type="region of interest" description="Disordered" evidence="1">
    <location>
        <begin position="92"/>
        <end position="136"/>
    </location>
</feature>
<proteinExistence type="predicted"/>
<protein>
    <submittedName>
        <fullName evidence="2">Uncharacterized protein</fullName>
    </submittedName>
</protein>
<reference evidence="2 3" key="1">
    <citation type="submission" date="2020-08" db="EMBL/GenBank/DDBJ databases">
        <authorList>
            <person name="Newling K."/>
            <person name="Davey J."/>
            <person name="Forrester S."/>
        </authorList>
    </citation>
    <scope>NUCLEOTIDE SEQUENCE [LARGE SCALE GENOMIC DNA]</scope>
    <source>
        <strain evidence="3">Crithidia deanei Carvalho (ATCC PRA-265)</strain>
    </source>
</reference>
<feature type="region of interest" description="Disordered" evidence="1">
    <location>
        <begin position="387"/>
        <end position="437"/>
    </location>
</feature>
<dbReference type="Proteomes" id="UP000515908">
    <property type="component" value="Chromosome 02"/>
</dbReference>
<feature type="region of interest" description="Disordered" evidence="1">
    <location>
        <begin position="348"/>
        <end position="369"/>
    </location>
</feature>
<evidence type="ECO:0000313" key="2">
    <source>
        <dbReference type="EMBL" id="CAD2213664.1"/>
    </source>
</evidence>
<feature type="compositionally biased region" description="Basic and acidic residues" evidence="1">
    <location>
        <begin position="498"/>
        <end position="514"/>
    </location>
</feature>
<feature type="region of interest" description="Disordered" evidence="1">
    <location>
        <begin position="185"/>
        <end position="245"/>
    </location>
</feature>
<keyword evidence="3" id="KW-1185">Reference proteome</keyword>
<feature type="compositionally biased region" description="Low complexity" evidence="1">
    <location>
        <begin position="189"/>
        <end position="217"/>
    </location>
</feature>
<feature type="compositionally biased region" description="Basic and acidic residues" evidence="1">
    <location>
        <begin position="353"/>
        <end position="366"/>
    </location>
</feature>
<feature type="compositionally biased region" description="Acidic residues" evidence="1">
    <location>
        <begin position="108"/>
        <end position="122"/>
    </location>
</feature>
<feature type="compositionally biased region" description="Polar residues" evidence="1">
    <location>
        <begin position="28"/>
        <end position="56"/>
    </location>
</feature>
<evidence type="ECO:0000256" key="1">
    <source>
        <dbReference type="SAM" id="MobiDB-lite"/>
    </source>
</evidence>
<dbReference type="VEuPathDB" id="TriTrypDB:ADEAN_000110700"/>
<evidence type="ECO:0000313" key="3">
    <source>
        <dbReference type="Proteomes" id="UP000515908"/>
    </source>
</evidence>
<feature type="compositionally biased region" description="Basic and acidic residues" evidence="1">
    <location>
        <begin position="148"/>
        <end position="162"/>
    </location>
</feature>
<feature type="region of interest" description="Disordered" evidence="1">
    <location>
        <begin position="148"/>
        <end position="169"/>
    </location>
</feature>
<organism evidence="2 3">
    <name type="scientific">Angomonas deanei</name>
    <dbReference type="NCBI Taxonomy" id="59799"/>
    <lineage>
        <taxon>Eukaryota</taxon>
        <taxon>Discoba</taxon>
        <taxon>Euglenozoa</taxon>
        <taxon>Kinetoplastea</taxon>
        <taxon>Metakinetoplastina</taxon>
        <taxon>Trypanosomatida</taxon>
        <taxon>Trypanosomatidae</taxon>
        <taxon>Strigomonadinae</taxon>
        <taxon>Angomonas</taxon>
    </lineage>
</organism>
<dbReference type="EMBL" id="LR877146">
    <property type="protein sequence ID" value="CAD2213664.1"/>
    <property type="molecule type" value="Genomic_DNA"/>
</dbReference>
<accession>A0A7G2C329</accession>
<dbReference type="AlphaFoldDB" id="A0A7G2C329"/>